<feature type="chain" id="PRO_5018992455" evidence="1">
    <location>
        <begin position="22"/>
        <end position="172"/>
    </location>
</feature>
<accession>A0A432WSG2</accession>
<protein>
    <submittedName>
        <fullName evidence="2">DUF3016 domain-containing protein</fullName>
    </submittedName>
</protein>
<dbReference type="RefSeq" id="WP_126807385.1">
    <property type="nucleotide sequence ID" value="NZ_PIPP01000003.1"/>
</dbReference>
<dbReference type="Pfam" id="PF11454">
    <property type="entry name" value="DUF3016"/>
    <property type="match status" value="1"/>
</dbReference>
<keyword evidence="3" id="KW-1185">Reference proteome</keyword>
<organism evidence="2 3">
    <name type="scientific">Aliidiomarina shirensis</name>
    <dbReference type="NCBI Taxonomy" id="1048642"/>
    <lineage>
        <taxon>Bacteria</taxon>
        <taxon>Pseudomonadati</taxon>
        <taxon>Pseudomonadota</taxon>
        <taxon>Gammaproteobacteria</taxon>
        <taxon>Alteromonadales</taxon>
        <taxon>Idiomarinaceae</taxon>
        <taxon>Aliidiomarina</taxon>
    </lineage>
</organism>
<gene>
    <name evidence="2" type="ORF">CWE13_07540</name>
</gene>
<keyword evidence="1" id="KW-0732">Signal</keyword>
<dbReference type="OrthoDB" id="195620at2"/>
<comment type="caution">
    <text evidence="2">The sequence shown here is derived from an EMBL/GenBank/DDBJ whole genome shotgun (WGS) entry which is preliminary data.</text>
</comment>
<proteinExistence type="predicted"/>
<dbReference type="EMBL" id="PIPP01000003">
    <property type="protein sequence ID" value="RUO36699.1"/>
    <property type="molecule type" value="Genomic_DNA"/>
</dbReference>
<evidence type="ECO:0000313" key="3">
    <source>
        <dbReference type="Proteomes" id="UP000286934"/>
    </source>
</evidence>
<reference evidence="3" key="1">
    <citation type="journal article" date="2018" name="Front. Microbiol.">
        <title>Genome-Based Analysis Reveals the Taxonomy and Diversity of the Family Idiomarinaceae.</title>
        <authorList>
            <person name="Liu Y."/>
            <person name="Lai Q."/>
            <person name="Shao Z."/>
        </authorList>
    </citation>
    <scope>NUCLEOTIDE SEQUENCE [LARGE SCALE GENOMIC DNA]</scope>
    <source>
        <strain evidence="3">AIS</strain>
    </source>
</reference>
<feature type="signal peptide" evidence="1">
    <location>
        <begin position="1"/>
        <end position="21"/>
    </location>
</feature>
<dbReference type="AlphaFoldDB" id="A0A432WSG2"/>
<evidence type="ECO:0000256" key="1">
    <source>
        <dbReference type="SAM" id="SignalP"/>
    </source>
</evidence>
<name>A0A432WSG2_9GAMM</name>
<sequence length="172" mass="19640">MLRLLSIAMAAGLVLPLHAVAAEVEVTWHEPDSYKDMQAAESNQERYEKRVMEAFDAKFSELASKLPEDQRLHITVTDVDLAGMVTPREVGGSMQNFRVVENMDYPYMELSYTLYDADGNVLKQVEDERIRGNEVPGQGLSTAERRRGGNLIEYESAMLDRWFRNTFESNEE</sequence>
<dbReference type="Proteomes" id="UP000286934">
    <property type="component" value="Unassembled WGS sequence"/>
</dbReference>
<evidence type="ECO:0000313" key="2">
    <source>
        <dbReference type="EMBL" id="RUO36699.1"/>
    </source>
</evidence>
<dbReference type="InterPro" id="IPR021557">
    <property type="entry name" value="DUF3016"/>
</dbReference>